<feature type="active site" evidence="9">
    <location>
        <position position="35"/>
    </location>
</feature>
<dbReference type="Proteomes" id="UP000600214">
    <property type="component" value="Unassembled WGS sequence"/>
</dbReference>
<reference evidence="11" key="1">
    <citation type="journal article" date="2019" name="Int. J. Syst. Evol. Microbiol.">
        <title>The Global Catalogue of Microorganisms (GCM) 10K type strain sequencing project: providing services to taxonomists for standard genome sequencing and annotation.</title>
        <authorList>
            <consortium name="The Broad Institute Genomics Platform"/>
            <consortium name="The Broad Institute Genome Sequencing Center for Infectious Disease"/>
            <person name="Wu L."/>
            <person name="Ma J."/>
        </authorList>
    </citation>
    <scope>NUCLEOTIDE SEQUENCE [LARGE SCALE GENOMIC DNA]</scope>
    <source>
        <strain evidence="11">CGMCC 1.15288</strain>
    </source>
</reference>
<comment type="similarity">
    <text evidence="9">Belongs to the dethiobiotin synthetase family.</text>
</comment>
<feature type="binding site" evidence="9">
    <location>
        <begin position="15"/>
        <end position="20"/>
    </location>
    <ligand>
        <name>ATP</name>
        <dbReference type="ChEBI" id="CHEBI:30616"/>
    </ligand>
</feature>
<evidence type="ECO:0000313" key="10">
    <source>
        <dbReference type="EMBL" id="GGH31873.1"/>
    </source>
</evidence>
<evidence type="ECO:0000256" key="5">
    <source>
        <dbReference type="ARBA" id="ARBA00022756"/>
    </source>
</evidence>
<gene>
    <name evidence="9" type="primary">bioD</name>
    <name evidence="10" type="ORF">GCM10007423_21020</name>
</gene>
<proteinExistence type="inferred from homology"/>
<evidence type="ECO:0000256" key="3">
    <source>
        <dbReference type="ARBA" id="ARBA00022723"/>
    </source>
</evidence>
<keyword evidence="6 9" id="KW-0067">ATP-binding</keyword>
<comment type="cofactor">
    <cofactor evidence="9">
        <name>Mg(2+)</name>
        <dbReference type="ChEBI" id="CHEBI:18420"/>
    </cofactor>
</comment>
<evidence type="ECO:0000256" key="4">
    <source>
        <dbReference type="ARBA" id="ARBA00022741"/>
    </source>
</evidence>
<dbReference type="Pfam" id="PF13500">
    <property type="entry name" value="AAA_26"/>
    <property type="match status" value="1"/>
</dbReference>
<comment type="caution">
    <text evidence="10">The sequence shown here is derived from an EMBL/GenBank/DDBJ whole genome shotgun (WGS) entry which is preliminary data.</text>
</comment>
<feature type="binding site" evidence="9">
    <location>
        <begin position="101"/>
        <end position="104"/>
    </location>
    <ligand>
        <name>ATP</name>
        <dbReference type="ChEBI" id="CHEBI:30616"/>
    </ligand>
</feature>
<comment type="pathway">
    <text evidence="9">Cofactor biosynthesis; biotin biosynthesis; biotin from 7,8-diaminononanoate: step 1/2.</text>
</comment>
<dbReference type="HAMAP" id="MF_00336">
    <property type="entry name" value="BioD"/>
    <property type="match status" value="1"/>
</dbReference>
<dbReference type="NCBIfam" id="TIGR00347">
    <property type="entry name" value="bioD"/>
    <property type="match status" value="1"/>
</dbReference>
<feature type="binding site" evidence="9">
    <location>
        <position position="41"/>
    </location>
    <ligand>
        <name>Mg(2+)</name>
        <dbReference type="ChEBI" id="CHEBI:18420"/>
    </ligand>
</feature>
<keyword evidence="4 9" id="KW-0547">Nucleotide-binding</keyword>
<dbReference type="SUPFAM" id="SSF52540">
    <property type="entry name" value="P-loop containing nucleoside triphosphate hydrolases"/>
    <property type="match status" value="1"/>
</dbReference>
<comment type="subcellular location">
    <subcellularLocation>
        <location evidence="9">Cytoplasm</location>
    </subcellularLocation>
</comment>
<evidence type="ECO:0000256" key="6">
    <source>
        <dbReference type="ARBA" id="ARBA00022840"/>
    </source>
</evidence>
<organism evidence="10 11">
    <name type="scientific">Dyadobacter endophyticus</name>
    <dbReference type="NCBI Taxonomy" id="1749036"/>
    <lineage>
        <taxon>Bacteria</taxon>
        <taxon>Pseudomonadati</taxon>
        <taxon>Bacteroidota</taxon>
        <taxon>Cytophagia</taxon>
        <taxon>Cytophagales</taxon>
        <taxon>Spirosomataceae</taxon>
        <taxon>Dyadobacter</taxon>
    </lineage>
</organism>
<feature type="binding site" evidence="9">
    <location>
        <position position="19"/>
    </location>
    <ligand>
        <name>Mg(2+)</name>
        <dbReference type="ChEBI" id="CHEBI:18420"/>
    </ligand>
</feature>
<dbReference type="PANTHER" id="PTHR43210:SF2">
    <property type="entry name" value="ATP-DEPENDENT DETHIOBIOTIN SYNTHETASE BIOD 2"/>
    <property type="match status" value="1"/>
</dbReference>
<dbReference type="InterPro" id="IPR027417">
    <property type="entry name" value="P-loop_NTPase"/>
</dbReference>
<evidence type="ECO:0000256" key="8">
    <source>
        <dbReference type="ARBA" id="ARBA00047386"/>
    </source>
</evidence>
<dbReference type="RefSeq" id="WP_188931432.1">
    <property type="nucleotide sequence ID" value="NZ_BMIA01000001.1"/>
</dbReference>
<keyword evidence="2 9" id="KW-0436">Ligase</keyword>
<dbReference type="CDD" id="cd03109">
    <property type="entry name" value="DTBS"/>
    <property type="match status" value="1"/>
</dbReference>
<dbReference type="EC" id="6.3.3.3" evidence="9"/>
<keyword evidence="1 9" id="KW-0963">Cytoplasm</keyword>
<comment type="subunit">
    <text evidence="9">Homodimer.</text>
</comment>
<dbReference type="PANTHER" id="PTHR43210">
    <property type="entry name" value="DETHIOBIOTIN SYNTHETASE"/>
    <property type="match status" value="1"/>
</dbReference>
<evidence type="ECO:0000313" key="11">
    <source>
        <dbReference type="Proteomes" id="UP000600214"/>
    </source>
</evidence>
<dbReference type="Gene3D" id="3.40.50.300">
    <property type="entry name" value="P-loop containing nucleotide triphosphate hydrolases"/>
    <property type="match status" value="1"/>
</dbReference>
<dbReference type="InterPro" id="IPR004472">
    <property type="entry name" value="DTB_synth_BioD"/>
</dbReference>
<name>A0ABQ1YMP1_9BACT</name>
<keyword evidence="7 9" id="KW-0460">Magnesium</keyword>
<comment type="caution">
    <text evidence="9">Lacks conserved residue(s) required for the propagation of feature annotation.</text>
</comment>
<evidence type="ECO:0000256" key="9">
    <source>
        <dbReference type="HAMAP-Rule" id="MF_00336"/>
    </source>
</evidence>
<comment type="catalytic activity">
    <reaction evidence="8">
        <text>(7R,8S)-8-amino-7-(carboxyamino)nonanoate + ATP = (4R,5S)-dethiobiotin + ADP + phosphate + H(+)</text>
        <dbReference type="Rhea" id="RHEA:63684"/>
        <dbReference type="ChEBI" id="CHEBI:15378"/>
        <dbReference type="ChEBI" id="CHEBI:30616"/>
        <dbReference type="ChEBI" id="CHEBI:43474"/>
        <dbReference type="ChEBI" id="CHEBI:149470"/>
        <dbReference type="ChEBI" id="CHEBI:149473"/>
        <dbReference type="ChEBI" id="CHEBI:456216"/>
    </reaction>
</comment>
<keyword evidence="5 9" id="KW-0093">Biotin biosynthesis</keyword>
<feature type="binding site" evidence="9">
    <location>
        <position position="101"/>
    </location>
    <ligand>
        <name>Mg(2+)</name>
        <dbReference type="ChEBI" id="CHEBI:18420"/>
    </ligand>
</feature>
<feature type="binding site" evidence="9">
    <location>
        <position position="41"/>
    </location>
    <ligand>
        <name>ATP</name>
        <dbReference type="ChEBI" id="CHEBI:30616"/>
    </ligand>
</feature>
<protein>
    <recommendedName>
        <fullName evidence="9">ATP-dependent dethiobiotin synthetase BioD</fullName>
        <ecNumber evidence="9">6.3.3.3</ecNumber>
    </recommendedName>
    <alternativeName>
        <fullName evidence="9">DTB synthetase</fullName>
        <shortName evidence="9">DTBS</shortName>
    </alternativeName>
    <alternativeName>
        <fullName evidence="9">Dethiobiotin synthase</fullName>
    </alternativeName>
</protein>
<evidence type="ECO:0000256" key="7">
    <source>
        <dbReference type="ARBA" id="ARBA00022842"/>
    </source>
</evidence>
<accession>A0ABQ1YMP1</accession>
<dbReference type="EMBL" id="BMIA01000001">
    <property type="protein sequence ID" value="GGH31873.1"/>
    <property type="molecule type" value="Genomic_DNA"/>
</dbReference>
<sequence>MNTGNRFFITGIGTGVGKTVVSAVLAQHFQAGYWKPIQSGDLAQSDSIEVGGLINPYLKIYPERFRLQLAVSPHQAAEAEDVRIELSDFQLPGTDGPLIVEGAGGLFVPINDQHFVIELIEQLQLPAVLVVRDYLGCINHTLLSVQALKAANIPVAFVVFNGTFNPATRAVLIRHRPAEATIIELPEFEYLNRSEIYKAAIALKKYPHYDPTRTNQAGPAS</sequence>
<evidence type="ECO:0000256" key="1">
    <source>
        <dbReference type="ARBA" id="ARBA00022490"/>
    </source>
</evidence>
<comment type="function">
    <text evidence="9">Catalyzes a mechanistically unusual reaction, the ATP-dependent insertion of CO2 between the N7 and N8 nitrogen atoms of 7,8-diaminopelargonic acid (DAPA, also called 7,8-diammoniononanoate) to form a ureido ring.</text>
</comment>
<feature type="binding site" evidence="9">
    <location>
        <position position="39"/>
    </location>
    <ligand>
        <name>substrate</name>
    </ligand>
</feature>
<keyword evidence="11" id="KW-1185">Reference proteome</keyword>
<keyword evidence="3 9" id="KW-0479">Metal-binding</keyword>
<evidence type="ECO:0000256" key="2">
    <source>
        <dbReference type="ARBA" id="ARBA00022598"/>
    </source>
</evidence>
<comment type="catalytic activity">
    <reaction evidence="9">
        <text>(7R,8S)-7,8-diammoniononanoate + CO2 + ATP = (4R,5S)-dethiobiotin + ADP + phosphate + 3 H(+)</text>
        <dbReference type="Rhea" id="RHEA:15805"/>
        <dbReference type="ChEBI" id="CHEBI:15378"/>
        <dbReference type="ChEBI" id="CHEBI:16526"/>
        <dbReference type="ChEBI" id="CHEBI:30616"/>
        <dbReference type="ChEBI" id="CHEBI:43474"/>
        <dbReference type="ChEBI" id="CHEBI:149469"/>
        <dbReference type="ChEBI" id="CHEBI:149473"/>
        <dbReference type="ChEBI" id="CHEBI:456216"/>
        <dbReference type="EC" id="6.3.3.3"/>
    </reaction>
</comment>